<dbReference type="Proteomes" id="UP000050761">
    <property type="component" value="Unassembled WGS sequence"/>
</dbReference>
<name>A0A183G7T0_HELPZ</name>
<reference evidence="3" key="2">
    <citation type="submission" date="2019-09" db="UniProtKB">
        <authorList>
            <consortium name="WormBaseParasite"/>
        </authorList>
    </citation>
    <scope>IDENTIFICATION</scope>
</reference>
<gene>
    <name evidence="1" type="ORF">HPBE_LOCUS17868</name>
</gene>
<protein>
    <submittedName>
        <fullName evidence="3">40S ribosomal protein S19-binding protein 1</fullName>
    </submittedName>
</protein>
<dbReference type="WBParaSite" id="HPBE_0001786901-mRNA-1">
    <property type="protein sequence ID" value="HPBE_0001786901-mRNA-1"/>
    <property type="gene ID" value="HPBE_0001786901"/>
</dbReference>
<accession>A0A183G7T0</accession>
<organism evidence="2 3">
    <name type="scientific">Heligmosomoides polygyrus</name>
    <name type="common">Parasitic roundworm</name>
    <dbReference type="NCBI Taxonomy" id="6339"/>
    <lineage>
        <taxon>Eukaryota</taxon>
        <taxon>Metazoa</taxon>
        <taxon>Ecdysozoa</taxon>
        <taxon>Nematoda</taxon>
        <taxon>Chromadorea</taxon>
        <taxon>Rhabditida</taxon>
        <taxon>Rhabditina</taxon>
        <taxon>Rhabditomorpha</taxon>
        <taxon>Strongyloidea</taxon>
        <taxon>Heligmosomidae</taxon>
        <taxon>Heligmosomoides</taxon>
    </lineage>
</organism>
<dbReference type="AlphaFoldDB" id="A0A183G7T0"/>
<sequence length="207" mass="23356">MFLQTDAGVRSTSLDICPDHRLARAKLTLKKMSKRDTHRPAPVRIPTFKSKKLEYAIKSYDWNLLEDPSEDYDLFSKGLLKCASSSCEATSPSASRLNAHAIKLLGQRRAVKLDPNASHLEKVTTSKACRIAVKESILAYRRLKLLEAAGKASSIKCSKRDLCDQKPIMSALMDTDEQRKRLEERWKPSFKNSTQICFDLPSLSRNA</sequence>
<keyword evidence="2" id="KW-1185">Reference proteome</keyword>
<reference evidence="1 2" key="1">
    <citation type="submission" date="2018-11" db="EMBL/GenBank/DDBJ databases">
        <authorList>
            <consortium name="Pathogen Informatics"/>
        </authorList>
    </citation>
    <scope>NUCLEOTIDE SEQUENCE [LARGE SCALE GENOMIC DNA]</scope>
</reference>
<accession>A0A3P8A993</accession>
<dbReference type="OrthoDB" id="5850956at2759"/>
<dbReference type="EMBL" id="UZAH01030310">
    <property type="protein sequence ID" value="VDP10082.1"/>
    <property type="molecule type" value="Genomic_DNA"/>
</dbReference>
<evidence type="ECO:0000313" key="2">
    <source>
        <dbReference type="Proteomes" id="UP000050761"/>
    </source>
</evidence>
<evidence type="ECO:0000313" key="1">
    <source>
        <dbReference type="EMBL" id="VDP10082.1"/>
    </source>
</evidence>
<proteinExistence type="predicted"/>
<evidence type="ECO:0000313" key="3">
    <source>
        <dbReference type="WBParaSite" id="HPBE_0001786901-mRNA-1"/>
    </source>
</evidence>